<name>A0A0B7ARU2_9EUPU</name>
<gene>
    <name evidence="1" type="primary">ORF133053</name>
</gene>
<sequence length="50" mass="5571">MVPELVTETLTFNVHQDECPHAKDGMDICKSNHIVSSECQRSQLGMLNLA</sequence>
<accession>A0A0B7ARU2</accession>
<reference evidence="1" key="1">
    <citation type="submission" date="2014-12" db="EMBL/GenBank/DDBJ databases">
        <title>Insight into the proteome of Arion vulgaris.</title>
        <authorList>
            <person name="Aradska J."/>
            <person name="Bulat T."/>
            <person name="Smidak R."/>
            <person name="Sarate P."/>
            <person name="Gangsoo J."/>
            <person name="Sialana F."/>
            <person name="Bilban M."/>
            <person name="Lubec G."/>
        </authorList>
    </citation>
    <scope>NUCLEOTIDE SEQUENCE</scope>
    <source>
        <tissue evidence="1">Skin</tissue>
    </source>
</reference>
<dbReference type="EMBL" id="HACG01035841">
    <property type="protein sequence ID" value="CEK82706.1"/>
    <property type="molecule type" value="Transcribed_RNA"/>
</dbReference>
<evidence type="ECO:0000313" key="1">
    <source>
        <dbReference type="EMBL" id="CEK82706.1"/>
    </source>
</evidence>
<organism evidence="1">
    <name type="scientific">Arion vulgaris</name>
    <dbReference type="NCBI Taxonomy" id="1028688"/>
    <lineage>
        <taxon>Eukaryota</taxon>
        <taxon>Metazoa</taxon>
        <taxon>Spiralia</taxon>
        <taxon>Lophotrochozoa</taxon>
        <taxon>Mollusca</taxon>
        <taxon>Gastropoda</taxon>
        <taxon>Heterobranchia</taxon>
        <taxon>Euthyneura</taxon>
        <taxon>Panpulmonata</taxon>
        <taxon>Eupulmonata</taxon>
        <taxon>Stylommatophora</taxon>
        <taxon>Helicina</taxon>
        <taxon>Arionoidea</taxon>
        <taxon>Arionidae</taxon>
        <taxon>Arion</taxon>
    </lineage>
</organism>
<protein>
    <submittedName>
        <fullName evidence="1">Uncharacterized protein</fullName>
    </submittedName>
</protein>
<proteinExistence type="predicted"/>
<dbReference type="AlphaFoldDB" id="A0A0B7ARU2"/>